<evidence type="ECO:0000313" key="1">
    <source>
        <dbReference type="EMBL" id="EMI21409.1"/>
    </source>
</evidence>
<gene>
    <name evidence="1" type="ORF">RMSM_01651</name>
</gene>
<dbReference type="Proteomes" id="UP000011991">
    <property type="component" value="Unassembled WGS sequence"/>
</dbReference>
<name>M5S5E5_9BACT</name>
<dbReference type="AlphaFoldDB" id="M5S5E5"/>
<sequence length="79" mass="9219">MIRLFPRCHDLLISRADDWEVDLITAVLVMWNRLPDCRGCNDRLEAYPTLLINIPRSSRIRHISTVAFTKKWAFYSAGV</sequence>
<organism evidence="1 2">
    <name type="scientific">Rhodopirellula maiorica SM1</name>
    <dbReference type="NCBI Taxonomy" id="1265738"/>
    <lineage>
        <taxon>Bacteria</taxon>
        <taxon>Pseudomonadati</taxon>
        <taxon>Planctomycetota</taxon>
        <taxon>Planctomycetia</taxon>
        <taxon>Pirellulales</taxon>
        <taxon>Pirellulaceae</taxon>
        <taxon>Novipirellula</taxon>
    </lineage>
</organism>
<accession>M5S5E5</accession>
<proteinExistence type="predicted"/>
<keyword evidence="2" id="KW-1185">Reference proteome</keyword>
<protein>
    <submittedName>
        <fullName evidence="1">Uncharacterized protein</fullName>
    </submittedName>
</protein>
<evidence type="ECO:0000313" key="2">
    <source>
        <dbReference type="Proteomes" id="UP000011991"/>
    </source>
</evidence>
<comment type="caution">
    <text evidence="1">The sequence shown here is derived from an EMBL/GenBank/DDBJ whole genome shotgun (WGS) entry which is preliminary data.</text>
</comment>
<dbReference type="EMBL" id="ANOG01000249">
    <property type="protein sequence ID" value="EMI21409.1"/>
    <property type="molecule type" value="Genomic_DNA"/>
</dbReference>
<reference evidence="1 2" key="1">
    <citation type="journal article" date="2013" name="Mar. Genomics">
        <title>Expression of sulfatases in Rhodopirellula baltica and the diversity of sulfatases in the genus Rhodopirellula.</title>
        <authorList>
            <person name="Wegner C.E."/>
            <person name="Richter-Heitmann T."/>
            <person name="Klindworth A."/>
            <person name="Klockow C."/>
            <person name="Richter M."/>
            <person name="Achstetter T."/>
            <person name="Glockner F.O."/>
            <person name="Harder J."/>
        </authorList>
    </citation>
    <scope>NUCLEOTIDE SEQUENCE [LARGE SCALE GENOMIC DNA]</scope>
    <source>
        <strain evidence="1 2">SM1</strain>
    </source>
</reference>